<feature type="region of interest" description="Disordered" evidence="1">
    <location>
        <begin position="903"/>
        <end position="925"/>
    </location>
</feature>
<evidence type="ECO:0000313" key="2">
    <source>
        <dbReference type="EMBL" id="CUE88220.1"/>
    </source>
</evidence>
<dbReference type="Proteomes" id="UP000051952">
    <property type="component" value="Unassembled WGS sequence"/>
</dbReference>
<feature type="region of interest" description="Disordered" evidence="1">
    <location>
        <begin position="192"/>
        <end position="218"/>
    </location>
</feature>
<feature type="compositionally biased region" description="Polar residues" evidence="1">
    <location>
        <begin position="906"/>
        <end position="924"/>
    </location>
</feature>
<dbReference type="AlphaFoldDB" id="A0A0S4IJJ9"/>
<gene>
    <name evidence="2" type="ORF">BSAL_57030</name>
</gene>
<dbReference type="OrthoDB" id="272469at2759"/>
<protein>
    <submittedName>
        <fullName evidence="2">Uncharacterized protein</fullName>
    </submittedName>
</protein>
<accession>A0A0S4IJJ9</accession>
<reference evidence="3" key="1">
    <citation type="submission" date="2015-09" db="EMBL/GenBank/DDBJ databases">
        <authorList>
            <consortium name="Pathogen Informatics"/>
        </authorList>
    </citation>
    <scope>NUCLEOTIDE SEQUENCE [LARGE SCALE GENOMIC DNA]</scope>
    <source>
        <strain evidence="3">Lake Konstanz</strain>
    </source>
</reference>
<evidence type="ECO:0000313" key="3">
    <source>
        <dbReference type="Proteomes" id="UP000051952"/>
    </source>
</evidence>
<feature type="region of interest" description="Disordered" evidence="1">
    <location>
        <begin position="797"/>
        <end position="827"/>
    </location>
</feature>
<proteinExistence type="predicted"/>
<dbReference type="VEuPathDB" id="TriTrypDB:BSAL_57030"/>
<name>A0A0S4IJJ9_BODSA</name>
<feature type="compositionally biased region" description="Basic and acidic residues" evidence="1">
    <location>
        <begin position="193"/>
        <end position="212"/>
    </location>
</feature>
<organism evidence="2 3">
    <name type="scientific">Bodo saltans</name>
    <name type="common">Flagellated protozoan</name>
    <dbReference type="NCBI Taxonomy" id="75058"/>
    <lineage>
        <taxon>Eukaryota</taxon>
        <taxon>Discoba</taxon>
        <taxon>Euglenozoa</taxon>
        <taxon>Kinetoplastea</taxon>
        <taxon>Metakinetoplastina</taxon>
        <taxon>Eubodonida</taxon>
        <taxon>Bodonidae</taxon>
        <taxon>Bodo</taxon>
    </lineage>
</organism>
<dbReference type="EMBL" id="CYKH01000207">
    <property type="protein sequence ID" value="CUE88220.1"/>
    <property type="molecule type" value="Genomic_DNA"/>
</dbReference>
<sequence length="1066" mass="116184">MFRASTLRLISEKWAVCSAQIQSLIVDGQNDPSGKLLQSARGFLRDVDLERVVNEADDALELLYFMQRVDYPKGSKLETNASEWLQRNSDTFDVPQLKLMCQYAIEKEQRVATNASTNLTSSGTSSSSQQLLGIRRAPHISAVELWHRAIFQRSWFRSRTQEWIGKLDLGALLSFAKVASWSWDAAASQSMRSKSEDMHPGTEDINHQREEQSTTTASMAWNDRNDSAFLRKALLERCAALLLDTVSSSTTTTVKCTLKKSAFPLAAPTLVELTHYVLPATLAELQAYGQSFAQAQLFACVDAHVTRLSRKDAVKLLNAIAAMPSLADRGYAATRIVLSVVHAFQSTVPMTNAVPTNDPSWLALGTVLGAAALKVFGSRGLSTTFQSTCAELGASLPLQLLLASTLFDGKHVDVVWAAWCRKSVVSGKAQTVTPTSAKCAIRALATIFLGDDSSVMGREASPFSWLQPGTAALQQSMLIVHSCTQQILDARHTQPPSVSELCSIMFVLCALEEKYAISSSDGGGGGSHKLQQKALTEQLLQRIAHSSKFSTVGAVSSWQWNFDMTRMVIHSVAAAECGHVLQSYANVMEQLHRVIQQELSDAQCDAQNYRHQIASDDTTTTMATRKAASGNRTVGACAGLLIALSDAQFSKTQLARNVLQMMVLLAPQATAAELARCLTILPIVNMRDIHAACTFMRELRDREALSYASVVEAGDAARRLRMTQHFQQCRVSERVTSLLMTSTSRDATTSSSTPAVVDEYLPLEMFSVLISACTIDEQRRLFQLAQSTEVPHSIAKTTTTPADNTKKSTAAAKRKVSATPSTAAAGGDHPKSTIAMAYLAALPSFLAARPSTALMMLACPECPMPFLQCVVDFLKTSKPLSADDAETSAFLAAVSSVDEMIAKQTPKPSTATPHPDNSPSSATAASDRDFLDNLFTEVTVFGTELVLQLDESSMMQVVAASGRVGMLPNRFFRVIGRRITPLSESMTAENALSCLELYAKYNIRDDRVVKALLSRCIFTMGMIGGSVDLSARLRRVNATFPHWSQGAHQALQKYSAFKARRERRMV</sequence>
<evidence type="ECO:0000256" key="1">
    <source>
        <dbReference type="SAM" id="MobiDB-lite"/>
    </source>
</evidence>
<keyword evidence="3" id="KW-1185">Reference proteome</keyword>